<comment type="caution">
    <text evidence="1">The sequence shown here is derived from an EMBL/GenBank/DDBJ whole genome shotgun (WGS) entry which is preliminary data.</text>
</comment>
<protein>
    <submittedName>
        <fullName evidence="1">Uncharacterized protein</fullName>
    </submittedName>
</protein>
<gene>
    <name evidence="1" type="ORF">CMEL01_10996</name>
</gene>
<name>A0AAI9V3H1_9PEZI</name>
<sequence length="140" mass="15313">MSAPAATFPCLHFLVVVRPTQRGGITQTLVGLNHTSIWIKEKRMVASNGVRNLPCHPLLSFLARDCGTSISPHTTWSCLGKSAISIPFPLQEVMGVGQLASLQEKGVPSSNMNYSFYFKGTRYTLMPPGNRYALLAYPIS</sequence>
<proteinExistence type="predicted"/>
<evidence type="ECO:0000313" key="2">
    <source>
        <dbReference type="Proteomes" id="UP001239795"/>
    </source>
</evidence>
<dbReference type="EMBL" id="MLGG01000002">
    <property type="protein sequence ID" value="KAK1467003.1"/>
    <property type="molecule type" value="Genomic_DNA"/>
</dbReference>
<reference evidence="1 2" key="1">
    <citation type="submission" date="2016-10" db="EMBL/GenBank/DDBJ databases">
        <title>The genome sequence of Colletotrichum fioriniae PJ7.</title>
        <authorList>
            <person name="Baroncelli R."/>
        </authorList>
    </citation>
    <scope>NUCLEOTIDE SEQUENCE [LARGE SCALE GENOMIC DNA]</scope>
    <source>
        <strain evidence="1">Col 31</strain>
    </source>
</reference>
<keyword evidence="2" id="KW-1185">Reference proteome</keyword>
<evidence type="ECO:0000313" key="1">
    <source>
        <dbReference type="EMBL" id="KAK1467003.1"/>
    </source>
</evidence>
<dbReference type="AlphaFoldDB" id="A0AAI9V3H1"/>
<dbReference type="Proteomes" id="UP001239795">
    <property type="component" value="Unassembled WGS sequence"/>
</dbReference>
<accession>A0AAI9V3H1</accession>
<organism evidence="1 2">
    <name type="scientific">Colletotrichum melonis</name>
    <dbReference type="NCBI Taxonomy" id="1209925"/>
    <lineage>
        <taxon>Eukaryota</taxon>
        <taxon>Fungi</taxon>
        <taxon>Dikarya</taxon>
        <taxon>Ascomycota</taxon>
        <taxon>Pezizomycotina</taxon>
        <taxon>Sordariomycetes</taxon>
        <taxon>Hypocreomycetidae</taxon>
        <taxon>Glomerellales</taxon>
        <taxon>Glomerellaceae</taxon>
        <taxon>Colletotrichum</taxon>
        <taxon>Colletotrichum acutatum species complex</taxon>
    </lineage>
</organism>